<comment type="caution">
    <text evidence="3">The sequence shown here is derived from an EMBL/GenBank/DDBJ whole genome shotgun (WGS) entry which is preliminary data.</text>
</comment>
<proteinExistence type="predicted"/>
<dbReference type="InterPro" id="IPR016054">
    <property type="entry name" value="LY6_UPA_recep-like"/>
</dbReference>
<dbReference type="CDD" id="cd00117">
    <property type="entry name" value="TFP"/>
    <property type="match status" value="1"/>
</dbReference>
<dbReference type="SUPFAM" id="SSF57302">
    <property type="entry name" value="Snake toxin-like"/>
    <property type="match status" value="1"/>
</dbReference>
<dbReference type="InterPro" id="IPR045860">
    <property type="entry name" value="Snake_toxin-like_sf"/>
</dbReference>
<keyword evidence="1" id="KW-0732">Signal</keyword>
<dbReference type="Proteomes" id="UP000465112">
    <property type="component" value="Chromosome 13"/>
</dbReference>
<dbReference type="AlphaFoldDB" id="A0A6A5EH88"/>
<sequence>MGKILFGIIAAVASFMLVESLTCNQCKYGLLGFCLSNSQVTCSTNTSVCFTGKASFTSLASVGFNTQGCQELAGCNTTTNGTLLNVPYTITVSCCSSNNCNPVQVSGAPSTKMTLTAAIGVAALASMWGSIL</sequence>
<dbReference type="EMBL" id="VHII01000013">
    <property type="protein sequence ID" value="KAF1381796.1"/>
    <property type="molecule type" value="Genomic_DNA"/>
</dbReference>
<feature type="domain" description="UPAR/Ly6" evidence="2">
    <location>
        <begin position="20"/>
        <end position="101"/>
    </location>
</feature>
<accession>A0A6A5EH88</accession>
<evidence type="ECO:0000256" key="1">
    <source>
        <dbReference type="SAM" id="SignalP"/>
    </source>
</evidence>
<feature type="signal peptide" evidence="1">
    <location>
        <begin position="1"/>
        <end position="20"/>
    </location>
</feature>
<evidence type="ECO:0000259" key="2">
    <source>
        <dbReference type="Pfam" id="PF00021"/>
    </source>
</evidence>
<feature type="chain" id="PRO_5025576560" description="UPAR/Ly6 domain-containing protein" evidence="1">
    <location>
        <begin position="21"/>
        <end position="132"/>
    </location>
</feature>
<name>A0A6A5EH88_PERFL</name>
<dbReference type="Pfam" id="PF00021">
    <property type="entry name" value="UPAR_LY6"/>
    <property type="match status" value="1"/>
</dbReference>
<keyword evidence="4" id="KW-1185">Reference proteome</keyword>
<reference evidence="3 4" key="1">
    <citation type="submission" date="2019-06" db="EMBL/GenBank/DDBJ databases">
        <title>A chromosome-scale genome assembly of the European perch, Perca fluviatilis.</title>
        <authorList>
            <person name="Roques C."/>
            <person name="Zahm M."/>
            <person name="Cabau C."/>
            <person name="Klopp C."/>
            <person name="Bouchez O."/>
            <person name="Donnadieu C."/>
            <person name="Kuhl H."/>
            <person name="Gislard M."/>
            <person name="Guendouz S."/>
            <person name="Journot L."/>
            <person name="Haffray P."/>
            <person name="Bestin A."/>
            <person name="Morvezen R."/>
            <person name="Feron R."/>
            <person name="Wen M."/>
            <person name="Jouanno E."/>
            <person name="Herpin A."/>
            <person name="Schartl M."/>
            <person name="Postlethwait J."/>
            <person name="Schaerlinger B."/>
            <person name="Chardard D."/>
            <person name="Lecocq T."/>
            <person name="Poncet C."/>
            <person name="Jaffrelo L."/>
            <person name="Lampietro C."/>
            <person name="Guiguen Y."/>
        </authorList>
    </citation>
    <scope>NUCLEOTIDE SEQUENCE [LARGE SCALE GENOMIC DNA]</scope>
    <source>
        <tissue evidence="3">Blood</tissue>
    </source>
</reference>
<evidence type="ECO:0000313" key="3">
    <source>
        <dbReference type="EMBL" id="KAF1381796.1"/>
    </source>
</evidence>
<protein>
    <recommendedName>
        <fullName evidence="2">UPAR/Ly6 domain-containing protein</fullName>
    </recommendedName>
</protein>
<dbReference type="Gene3D" id="2.10.60.10">
    <property type="entry name" value="CD59"/>
    <property type="match status" value="1"/>
</dbReference>
<organism evidence="3 4">
    <name type="scientific">Perca fluviatilis</name>
    <name type="common">European perch</name>
    <dbReference type="NCBI Taxonomy" id="8168"/>
    <lineage>
        <taxon>Eukaryota</taxon>
        <taxon>Metazoa</taxon>
        <taxon>Chordata</taxon>
        <taxon>Craniata</taxon>
        <taxon>Vertebrata</taxon>
        <taxon>Euteleostomi</taxon>
        <taxon>Actinopterygii</taxon>
        <taxon>Neopterygii</taxon>
        <taxon>Teleostei</taxon>
        <taxon>Neoteleostei</taxon>
        <taxon>Acanthomorphata</taxon>
        <taxon>Eupercaria</taxon>
        <taxon>Perciformes</taxon>
        <taxon>Percoidei</taxon>
        <taxon>Percidae</taxon>
        <taxon>Percinae</taxon>
        <taxon>Perca</taxon>
    </lineage>
</organism>
<evidence type="ECO:0000313" key="4">
    <source>
        <dbReference type="Proteomes" id="UP000465112"/>
    </source>
</evidence>
<gene>
    <name evidence="3" type="ORF">PFLUV_G00157720</name>
</gene>